<proteinExistence type="predicted"/>
<dbReference type="PANTHER" id="PTHR24410">
    <property type="entry name" value="HL07962P-RELATED"/>
    <property type="match status" value="1"/>
</dbReference>
<sequence length="163" mass="19287">MASKFWPELMKGYEKLFESKEYYDVIIQAGEEPNVQEIYAHSLILRRSDYFRSNLREKRVDGKFIFKISNIPPKTLENIFRFLYCGKIDLSVEAVDILTLLTTANEFELESLVVHIQEFLIDNQKDFIKNNVTKFLDDNIFESNNFKLIRNYCLEIIPDTPND</sequence>
<dbReference type="Pfam" id="PF00651">
    <property type="entry name" value="BTB"/>
    <property type="match status" value="1"/>
</dbReference>
<gene>
    <name evidence="2" type="ORF">CHRIB12_LOCUS6330</name>
</gene>
<evidence type="ECO:0000259" key="1">
    <source>
        <dbReference type="PROSITE" id="PS50097"/>
    </source>
</evidence>
<dbReference type="PROSITE" id="PS50097">
    <property type="entry name" value="BTB"/>
    <property type="match status" value="1"/>
</dbReference>
<dbReference type="AlphaFoldDB" id="A0A915Z080"/>
<name>A0A915Z080_9GLOM</name>
<dbReference type="InterPro" id="IPR051481">
    <property type="entry name" value="BTB-POZ/Galectin-3-binding"/>
</dbReference>
<dbReference type="Proteomes" id="UP000684084">
    <property type="component" value="Unassembled WGS sequence"/>
</dbReference>
<accession>A0A915Z080</accession>
<evidence type="ECO:0000313" key="2">
    <source>
        <dbReference type="EMBL" id="CAB5356394.1"/>
    </source>
</evidence>
<dbReference type="EMBL" id="CAGKOT010000010">
    <property type="protein sequence ID" value="CAB5356394.1"/>
    <property type="molecule type" value="Genomic_DNA"/>
</dbReference>
<dbReference type="VEuPathDB" id="FungiDB:RhiirFUN_016388"/>
<organism evidence="2 3">
    <name type="scientific">Rhizophagus irregularis</name>
    <dbReference type="NCBI Taxonomy" id="588596"/>
    <lineage>
        <taxon>Eukaryota</taxon>
        <taxon>Fungi</taxon>
        <taxon>Fungi incertae sedis</taxon>
        <taxon>Mucoromycota</taxon>
        <taxon>Glomeromycotina</taxon>
        <taxon>Glomeromycetes</taxon>
        <taxon>Glomerales</taxon>
        <taxon>Glomeraceae</taxon>
        <taxon>Rhizophagus</taxon>
    </lineage>
</organism>
<dbReference type="OrthoDB" id="7492888at2759"/>
<feature type="domain" description="BTB" evidence="1">
    <location>
        <begin position="23"/>
        <end position="92"/>
    </location>
</feature>
<dbReference type="SMART" id="SM00225">
    <property type="entry name" value="BTB"/>
    <property type="match status" value="1"/>
</dbReference>
<comment type="caution">
    <text evidence="2">The sequence shown here is derived from an EMBL/GenBank/DDBJ whole genome shotgun (WGS) entry which is preliminary data.</text>
</comment>
<protein>
    <recommendedName>
        <fullName evidence="1">BTB domain-containing protein</fullName>
    </recommendedName>
</protein>
<dbReference type="InterPro" id="IPR000210">
    <property type="entry name" value="BTB/POZ_dom"/>
</dbReference>
<evidence type="ECO:0000313" key="3">
    <source>
        <dbReference type="Proteomes" id="UP000684084"/>
    </source>
</evidence>
<reference evidence="2" key="1">
    <citation type="submission" date="2020-05" db="EMBL/GenBank/DDBJ databases">
        <authorList>
            <person name="Rincon C."/>
            <person name="Sanders R I."/>
            <person name="Robbins C."/>
            <person name="Chaturvedi A."/>
        </authorList>
    </citation>
    <scope>NUCLEOTIDE SEQUENCE</scope>
    <source>
        <strain evidence="2">CHB12</strain>
    </source>
</reference>
<dbReference type="PANTHER" id="PTHR24410:SF23">
    <property type="entry name" value="BTB DOMAIN-CONTAINING PROTEIN-RELATED"/>
    <property type="match status" value="1"/>
</dbReference>